<dbReference type="InParanoid" id="A0A0D0E784"/>
<dbReference type="Pfam" id="PF08550">
    <property type="entry name" value="GATA_AreA"/>
    <property type="match status" value="1"/>
</dbReference>
<dbReference type="EMBL" id="KN824934">
    <property type="protein sequence ID" value="KIK97464.1"/>
    <property type="molecule type" value="Genomic_DNA"/>
</dbReference>
<reference evidence="4 5" key="1">
    <citation type="submission" date="2014-04" db="EMBL/GenBank/DDBJ databases">
        <authorList>
            <consortium name="DOE Joint Genome Institute"/>
            <person name="Kuo A."/>
            <person name="Kohler A."/>
            <person name="Jargeat P."/>
            <person name="Nagy L.G."/>
            <person name="Floudas D."/>
            <person name="Copeland A."/>
            <person name="Barry K.W."/>
            <person name="Cichocki N."/>
            <person name="Veneault-Fourrey C."/>
            <person name="LaButti K."/>
            <person name="Lindquist E.A."/>
            <person name="Lipzen A."/>
            <person name="Lundell T."/>
            <person name="Morin E."/>
            <person name="Murat C."/>
            <person name="Sun H."/>
            <person name="Tunlid A."/>
            <person name="Henrissat B."/>
            <person name="Grigoriev I.V."/>
            <person name="Hibbett D.S."/>
            <person name="Martin F."/>
            <person name="Nordberg H.P."/>
            <person name="Cantor M.N."/>
            <person name="Hua S.X."/>
        </authorList>
    </citation>
    <scope>NUCLEOTIDE SEQUENCE [LARGE SCALE GENOMIC DNA]</scope>
    <source>
        <strain evidence="4 5">Ve08.2h10</strain>
    </source>
</reference>
<dbReference type="InterPro" id="IPR053043">
    <property type="entry name" value="Ras-cAMP_regulatory"/>
</dbReference>
<feature type="compositionally biased region" description="Acidic residues" evidence="1">
    <location>
        <begin position="710"/>
        <end position="720"/>
    </location>
</feature>
<evidence type="ECO:0000259" key="2">
    <source>
        <dbReference type="Pfam" id="PF08550"/>
    </source>
</evidence>
<dbReference type="PANTHER" id="PTHR28014">
    <property type="entry name" value="NEGATIVE REGULATOR OF RAS-CAMP PATHWAY"/>
    <property type="match status" value="1"/>
</dbReference>
<dbReference type="PANTHER" id="PTHR28014:SF1">
    <property type="entry name" value="NEGATIVE REGULATOR OF RAS-CAMP PATHWAY"/>
    <property type="match status" value="1"/>
</dbReference>
<feature type="region of interest" description="Disordered" evidence="1">
    <location>
        <begin position="535"/>
        <end position="565"/>
    </location>
</feature>
<dbReference type="InterPro" id="IPR013860">
    <property type="entry name" value="AreA_GATA"/>
</dbReference>
<feature type="domain" description="Nitrogen regulatory protein areA GATA-like" evidence="2">
    <location>
        <begin position="29"/>
        <end position="56"/>
    </location>
</feature>
<feature type="region of interest" description="Disordered" evidence="1">
    <location>
        <begin position="677"/>
        <end position="767"/>
    </location>
</feature>
<reference evidence="5" key="2">
    <citation type="submission" date="2015-01" db="EMBL/GenBank/DDBJ databases">
        <title>Evolutionary Origins and Diversification of the Mycorrhizal Mutualists.</title>
        <authorList>
            <consortium name="DOE Joint Genome Institute"/>
            <consortium name="Mycorrhizal Genomics Consortium"/>
            <person name="Kohler A."/>
            <person name="Kuo A."/>
            <person name="Nagy L.G."/>
            <person name="Floudas D."/>
            <person name="Copeland A."/>
            <person name="Barry K.W."/>
            <person name="Cichocki N."/>
            <person name="Veneault-Fourrey C."/>
            <person name="LaButti K."/>
            <person name="Lindquist E.A."/>
            <person name="Lipzen A."/>
            <person name="Lundell T."/>
            <person name="Morin E."/>
            <person name="Murat C."/>
            <person name="Riley R."/>
            <person name="Ohm R."/>
            <person name="Sun H."/>
            <person name="Tunlid A."/>
            <person name="Henrissat B."/>
            <person name="Grigoriev I.V."/>
            <person name="Hibbett D.S."/>
            <person name="Martin F."/>
        </authorList>
    </citation>
    <scope>NUCLEOTIDE SEQUENCE [LARGE SCALE GENOMIC DNA]</scope>
    <source>
        <strain evidence="5">Ve08.2h10</strain>
    </source>
</reference>
<feature type="region of interest" description="Disordered" evidence="1">
    <location>
        <begin position="831"/>
        <end position="883"/>
    </location>
</feature>
<feature type="compositionally biased region" description="Basic and acidic residues" evidence="1">
    <location>
        <begin position="873"/>
        <end position="883"/>
    </location>
</feature>
<sequence>MLATFPAPVLSVTADAVRDLQGHEALSSLWTIFTKCKESLQDGRRLENISWRLWYRELVLAQSTYQPLTPDSEIHCSRPNGSRTLSSFFPSDDGAKKAAVPQALALGLPSPTPTDQQSPPLRSPMLTTDLPPTPERPRIYPYSPRPAAPSTSFSRRRPSSSVGRIIVDMLPTHALIPEKRSLPSTTATTTTMSLANAAVVLPMSCDPRVPSVPLLATPTLTEASFPRVVVVNPTPRPTPPSTPMLDEDSPGAPQPPSTFLLPPLPPPALRLRQPQPPPHLLPKEPSPPALVRGTETGSMLRHADRRFFLQQSPEAASPEGGDGSTASGKSPSELFETSSAASSQVKSVSTDVDVDGDDKEDDDEDGRSEVAGGAGAGHHANAHGHGRHGLGHNKPKKGKEAWKGRPAMKRSHSARHAALSMGRKPSGQPQPERVKGAMFNIGSGSSNGSRSANGSMANGDARVPPTVGGSTVVQPLMKDVPVQARPPVIPNVPANGHVTNATAANGIAKGNVMPNCNGNGNGNGNAQSRRTIVVPTTSSEEYETTDGEDSEEWASEEMDAEDKAKEVEETRLREAAVEAQRQRDLFAKVPKRSYSNLNRTQSGLLSQLMNPSPSIFPLNHPYRISRSSHDLVHQYQRHQQQQLPQAQVPQRSNSAFAPGRLSTSKSAVALPIAAQITAMSKSRPSPPTNMKRGDSEKNGYRPKGPPKEQEMEDDSEEDHDVEDRIQVSQSIAQQRLRALVSRRSSGTSSRHVEPPTGGPGLLASTATVPIPVGHPYNLPAPTAPMTPRTTRRRMLKTELSESMRRQLLWERQVSSNTNPALTARRASQVPVGGLRPVSSVASSSKVEGSTSTTNVEGEDKEERRRRAMARNRSWADDYHYSGW</sequence>
<proteinExistence type="predicted"/>
<dbReference type="InterPro" id="IPR021711">
    <property type="entry name" value="DUF3295"/>
</dbReference>
<accession>A0A0D0E784</accession>
<feature type="compositionally biased region" description="Low complexity" evidence="1">
    <location>
        <begin position="338"/>
        <end position="351"/>
    </location>
</feature>
<organism evidence="4 5">
    <name type="scientific">Paxillus rubicundulus Ve08.2h10</name>
    <dbReference type="NCBI Taxonomy" id="930991"/>
    <lineage>
        <taxon>Eukaryota</taxon>
        <taxon>Fungi</taxon>
        <taxon>Dikarya</taxon>
        <taxon>Basidiomycota</taxon>
        <taxon>Agaricomycotina</taxon>
        <taxon>Agaricomycetes</taxon>
        <taxon>Agaricomycetidae</taxon>
        <taxon>Boletales</taxon>
        <taxon>Paxilineae</taxon>
        <taxon>Paxillaceae</taxon>
        <taxon>Paxillus</taxon>
    </lineage>
</organism>
<feature type="region of interest" description="Disordered" evidence="1">
    <location>
        <begin position="313"/>
        <end position="472"/>
    </location>
</feature>
<keyword evidence="5" id="KW-1185">Reference proteome</keyword>
<gene>
    <name evidence="4" type="ORF">PAXRUDRAFT_824897</name>
</gene>
<feature type="compositionally biased region" description="Basic residues" evidence="1">
    <location>
        <begin position="380"/>
        <end position="397"/>
    </location>
</feature>
<dbReference type="Proteomes" id="UP000054538">
    <property type="component" value="Unassembled WGS sequence"/>
</dbReference>
<evidence type="ECO:0000313" key="4">
    <source>
        <dbReference type="EMBL" id="KIK97464.1"/>
    </source>
</evidence>
<dbReference type="Pfam" id="PF11702">
    <property type="entry name" value="DUF3295"/>
    <property type="match status" value="1"/>
</dbReference>
<feature type="compositionally biased region" description="Low complexity" evidence="1">
    <location>
        <begin position="633"/>
        <end position="651"/>
    </location>
</feature>
<feature type="domain" description="DUF3295" evidence="3">
    <location>
        <begin position="774"/>
        <end position="883"/>
    </location>
</feature>
<dbReference type="AlphaFoldDB" id="A0A0D0E784"/>
<dbReference type="OrthoDB" id="515401at2759"/>
<feature type="compositionally biased region" description="Acidic residues" evidence="1">
    <location>
        <begin position="352"/>
        <end position="366"/>
    </location>
</feature>
<dbReference type="GO" id="GO:0006808">
    <property type="term" value="P:regulation of nitrogen utilization"/>
    <property type="evidence" value="ECO:0007669"/>
    <property type="project" value="TreeGrafter"/>
</dbReference>
<dbReference type="GO" id="GO:0031930">
    <property type="term" value="P:mitochondria-nucleus signaling pathway"/>
    <property type="evidence" value="ECO:0007669"/>
    <property type="project" value="TreeGrafter"/>
</dbReference>
<name>A0A0D0E784_9AGAM</name>
<feature type="compositionally biased region" description="Basic and acidic residues" evidence="1">
    <location>
        <begin position="691"/>
        <end position="709"/>
    </location>
</feature>
<feature type="compositionally biased region" description="Acidic residues" evidence="1">
    <location>
        <begin position="540"/>
        <end position="560"/>
    </location>
</feature>
<dbReference type="GO" id="GO:0000122">
    <property type="term" value="P:negative regulation of transcription by RNA polymerase II"/>
    <property type="evidence" value="ECO:0007669"/>
    <property type="project" value="TreeGrafter"/>
</dbReference>
<dbReference type="HOGENOM" id="CLU_016385_0_0_1"/>
<evidence type="ECO:0000313" key="5">
    <source>
        <dbReference type="Proteomes" id="UP000054538"/>
    </source>
</evidence>
<evidence type="ECO:0008006" key="6">
    <source>
        <dbReference type="Google" id="ProtNLM"/>
    </source>
</evidence>
<feature type="region of interest" description="Disordered" evidence="1">
    <location>
        <begin position="629"/>
        <end position="662"/>
    </location>
</feature>
<dbReference type="STRING" id="930991.A0A0D0E784"/>
<feature type="region of interest" description="Disordered" evidence="1">
    <location>
        <begin position="106"/>
        <end position="160"/>
    </location>
</feature>
<feature type="compositionally biased region" description="Pro residues" evidence="1">
    <location>
        <begin position="252"/>
        <end position="288"/>
    </location>
</feature>
<evidence type="ECO:0000256" key="1">
    <source>
        <dbReference type="SAM" id="MobiDB-lite"/>
    </source>
</evidence>
<feature type="region of interest" description="Disordered" evidence="1">
    <location>
        <begin position="231"/>
        <end position="293"/>
    </location>
</feature>
<feature type="compositionally biased region" description="Basic residues" evidence="1">
    <location>
        <begin position="406"/>
        <end position="415"/>
    </location>
</feature>
<protein>
    <recommendedName>
        <fullName evidence="6">Nitrogen regulatory protein areA GATA-like domain-containing protein</fullName>
    </recommendedName>
</protein>
<feature type="compositionally biased region" description="Low complexity" evidence="1">
    <location>
        <begin position="837"/>
        <end position="853"/>
    </location>
</feature>
<dbReference type="GO" id="GO:0005737">
    <property type="term" value="C:cytoplasm"/>
    <property type="evidence" value="ECO:0007669"/>
    <property type="project" value="TreeGrafter"/>
</dbReference>
<feature type="compositionally biased region" description="Low complexity" evidence="1">
    <location>
        <begin position="442"/>
        <end position="459"/>
    </location>
</feature>
<evidence type="ECO:0000259" key="3">
    <source>
        <dbReference type="Pfam" id="PF11702"/>
    </source>
</evidence>